<evidence type="ECO:0000259" key="3">
    <source>
        <dbReference type="Pfam" id="PF00534"/>
    </source>
</evidence>
<dbReference type="GO" id="GO:0008713">
    <property type="term" value="F:ADP-heptose-lipopolysaccharide heptosyltransferase activity"/>
    <property type="evidence" value="ECO:0007669"/>
    <property type="project" value="TreeGrafter"/>
</dbReference>
<feature type="domain" description="Glycosyl transferase family 1" evidence="3">
    <location>
        <begin position="178"/>
        <end position="343"/>
    </location>
</feature>
<evidence type="ECO:0000313" key="6">
    <source>
        <dbReference type="Proteomes" id="UP000231267"/>
    </source>
</evidence>
<dbReference type="NCBIfam" id="NF038011">
    <property type="entry name" value="PelF"/>
    <property type="match status" value="1"/>
</dbReference>
<feature type="domain" description="Glycosyltransferase subfamily 4-like N-terminal" evidence="4">
    <location>
        <begin position="12"/>
        <end position="170"/>
    </location>
</feature>
<accession>A0A2J0LG78</accession>
<evidence type="ECO:0000256" key="1">
    <source>
        <dbReference type="ARBA" id="ARBA00022676"/>
    </source>
</evidence>
<evidence type="ECO:0000259" key="4">
    <source>
        <dbReference type="Pfam" id="PF13439"/>
    </source>
</evidence>
<gene>
    <name evidence="5" type="ORF">COW11_01160</name>
</gene>
<dbReference type="AlphaFoldDB" id="A0A2J0LG78"/>
<dbReference type="InterPro" id="IPR047691">
    <property type="entry name" value="PelF-like"/>
</dbReference>
<sequence length="701" mass="77971">MNILQILPELVVGGVETGTVDFSSKLVERGHKSVVVSNGGPLVRQLEAAGAKHYKLPVHKKSLFSILRCIKELESIIRQEHIHVVHARSRVPAIIAFFSARRITAKNIETHLPVFITTCHGYYSRHFFSRPMSWGRFVICSSNIIASHMTGDFSVPFSRIKFIPRGVDIEKFNFTLPSAKNKQYRTIGIIGRITPIKGHTFFIKAVSKVIKAMPGTKVVVIGRPPEAKEDYLKELKVTAERLGIIESVEFLGHRHDIPHLLSGMDLLVLSSTGPEAFGRVIIEAQAAGVPVVATKVGGVTDIIEDNKNGLIVEPHNTEQLSGAMLRILTDRGLADKLARQAREDVEKKFTLSAMTQKTLDTYQEAVSKPRILVIKIGALGDVILVVPALRALRQRFPGAHIAVLVGVESRQILQGCPYVDEIIIYNKVFVKQRFSNFIKLAVNIRRCAFDMVVDFQNTNRSHLLSYISMAPKRFGYRNKKLGFLLNYGIKDFNVEVQPVCHQFRVLNTLGIQLKDQRLELWPSQDDFIGIDKFLSWQWALKDQHLVGINIGGSARWKTKRLPRETLVKLCDQLSGLKARAVLIGTKKDVETAVFVSARAKSKPINAAGKTTLGELVALVKKCKVLISTDSAPVHIASAVGTPVVAIFGPTDAARHKPPGENVVIIKTVLKCSPCYKLDCRHLKCIKELDTKDIVKEASRFL</sequence>
<dbReference type="Pfam" id="PF13439">
    <property type="entry name" value="Glyco_transf_4"/>
    <property type="match status" value="1"/>
</dbReference>
<dbReference type="Proteomes" id="UP000231267">
    <property type="component" value="Unassembled WGS sequence"/>
</dbReference>
<dbReference type="CDD" id="cd03789">
    <property type="entry name" value="GT9_LPS_heptosyltransferase"/>
    <property type="match status" value="1"/>
</dbReference>
<evidence type="ECO:0008006" key="7">
    <source>
        <dbReference type="Google" id="ProtNLM"/>
    </source>
</evidence>
<dbReference type="InterPro" id="IPR001296">
    <property type="entry name" value="Glyco_trans_1"/>
</dbReference>
<organism evidence="5 6">
    <name type="scientific">Candidatus Taenaricola geysiri</name>
    <dbReference type="NCBI Taxonomy" id="1974752"/>
    <lineage>
        <taxon>Bacteria</taxon>
        <taxon>Pseudomonadati</taxon>
        <taxon>Candidatus Omnitrophota</taxon>
        <taxon>Candidatus Taenaricola</taxon>
    </lineage>
</organism>
<dbReference type="GO" id="GO:0009244">
    <property type="term" value="P:lipopolysaccharide core region biosynthetic process"/>
    <property type="evidence" value="ECO:0007669"/>
    <property type="project" value="TreeGrafter"/>
</dbReference>
<dbReference type="PANTHER" id="PTHR30160">
    <property type="entry name" value="TETRAACYLDISACCHARIDE 4'-KINASE-RELATED"/>
    <property type="match status" value="1"/>
</dbReference>
<dbReference type="CDD" id="cd03819">
    <property type="entry name" value="GT4_WavL-like"/>
    <property type="match status" value="1"/>
</dbReference>
<dbReference type="Pfam" id="PF00534">
    <property type="entry name" value="Glycos_transf_1"/>
    <property type="match status" value="1"/>
</dbReference>
<dbReference type="Pfam" id="PF01075">
    <property type="entry name" value="Glyco_transf_9"/>
    <property type="match status" value="1"/>
</dbReference>
<dbReference type="SUPFAM" id="SSF53756">
    <property type="entry name" value="UDP-Glycosyltransferase/glycogen phosphorylase"/>
    <property type="match status" value="2"/>
</dbReference>
<dbReference type="EMBL" id="PFGP01000026">
    <property type="protein sequence ID" value="PIW66841.1"/>
    <property type="molecule type" value="Genomic_DNA"/>
</dbReference>
<dbReference type="InterPro" id="IPR002201">
    <property type="entry name" value="Glyco_trans_9"/>
</dbReference>
<comment type="caution">
    <text evidence="5">The sequence shown here is derived from an EMBL/GenBank/DDBJ whole genome shotgun (WGS) entry which is preliminary data.</text>
</comment>
<evidence type="ECO:0000256" key="2">
    <source>
        <dbReference type="ARBA" id="ARBA00022679"/>
    </source>
</evidence>
<dbReference type="InterPro" id="IPR051199">
    <property type="entry name" value="LPS_LOS_Heptosyltrfase"/>
</dbReference>
<dbReference type="Gene3D" id="3.40.50.2000">
    <property type="entry name" value="Glycogen Phosphorylase B"/>
    <property type="match status" value="4"/>
</dbReference>
<reference evidence="5 6" key="1">
    <citation type="submission" date="2017-09" db="EMBL/GenBank/DDBJ databases">
        <title>Depth-based differentiation of microbial function through sediment-hosted aquifers and enrichment of novel symbionts in the deep terrestrial subsurface.</title>
        <authorList>
            <person name="Probst A.J."/>
            <person name="Ladd B."/>
            <person name="Jarett J.K."/>
            <person name="Geller-Mcgrath D.E."/>
            <person name="Sieber C.M."/>
            <person name="Emerson J.B."/>
            <person name="Anantharaman K."/>
            <person name="Thomas B.C."/>
            <person name="Malmstrom R."/>
            <person name="Stieglmeier M."/>
            <person name="Klingl A."/>
            <person name="Woyke T."/>
            <person name="Ryan C.M."/>
            <person name="Banfield J.F."/>
        </authorList>
    </citation>
    <scope>NUCLEOTIDE SEQUENCE [LARGE SCALE GENOMIC DNA]</scope>
    <source>
        <strain evidence="5">CG12_big_fil_rev_8_21_14_0_65_43_15</strain>
    </source>
</reference>
<keyword evidence="1" id="KW-0328">Glycosyltransferase</keyword>
<evidence type="ECO:0000313" key="5">
    <source>
        <dbReference type="EMBL" id="PIW66841.1"/>
    </source>
</evidence>
<proteinExistence type="predicted"/>
<protein>
    <recommendedName>
        <fullName evidence="7">Lipopolysaccharide heptosyltransferase II</fullName>
    </recommendedName>
</protein>
<name>A0A2J0LG78_9BACT</name>
<dbReference type="InterPro" id="IPR028098">
    <property type="entry name" value="Glyco_trans_4-like_N"/>
</dbReference>
<keyword evidence="2" id="KW-0808">Transferase</keyword>
<dbReference type="GO" id="GO:0005829">
    <property type="term" value="C:cytosol"/>
    <property type="evidence" value="ECO:0007669"/>
    <property type="project" value="TreeGrafter"/>
</dbReference>